<evidence type="ECO:0000259" key="2">
    <source>
        <dbReference type="PROSITE" id="PS50004"/>
    </source>
</evidence>
<feature type="region of interest" description="Disordered" evidence="1">
    <location>
        <begin position="232"/>
        <end position="251"/>
    </location>
</feature>
<reference evidence="4" key="1">
    <citation type="submission" date="2025-08" db="UniProtKB">
        <authorList>
            <consortium name="RefSeq"/>
        </authorList>
    </citation>
    <scope>IDENTIFICATION</scope>
</reference>
<dbReference type="GO" id="GO:0006952">
    <property type="term" value="P:defense response"/>
    <property type="evidence" value="ECO:0007669"/>
    <property type="project" value="InterPro"/>
</dbReference>
<dbReference type="OrthoDB" id="1909968at2759"/>
<dbReference type="FunCoup" id="A0A6I9QX70">
    <property type="interactions" value="32"/>
</dbReference>
<dbReference type="PANTHER" id="PTHR32246:SF69">
    <property type="entry name" value="CALCIUM-DEPENDENT LIPID-BINDING (CALB DOMAIN) FAMILY PROTEIN"/>
    <property type="match status" value="1"/>
</dbReference>
<dbReference type="InterPro" id="IPR044750">
    <property type="entry name" value="C2_SRC2/BAP"/>
</dbReference>
<proteinExistence type="predicted"/>
<dbReference type="CDD" id="cd04051">
    <property type="entry name" value="C2_SRC2_like"/>
    <property type="match status" value="1"/>
</dbReference>
<dbReference type="SMART" id="SM00239">
    <property type="entry name" value="C2"/>
    <property type="match status" value="1"/>
</dbReference>
<evidence type="ECO:0000256" key="1">
    <source>
        <dbReference type="SAM" id="MobiDB-lite"/>
    </source>
</evidence>
<accession>A0A6I9QX70</accession>
<dbReference type="SUPFAM" id="SSF49562">
    <property type="entry name" value="C2 domain (Calcium/lipid-binding domain, CaLB)"/>
    <property type="match status" value="1"/>
</dbReference>
<dbReference type="RefSeq" id="XP_010914657.1">
    <property type="nucleotide sequence ID" value="XM_010916355.2"/>
</dbReference>
<dbReference type="Pfam" id="PF00168">
    <property type="entry name" value="C2"/>
    <property type="match status" value="1"/>
</dbReference>
<protein>
    <submittedName>
        <fullName evidence="4">Uncharacterized protein LOC105039993</fullName>
    </submittedName>
</protein>
<dbReference type="PANTHER" id="PTHR32246">
    <property type="entry name" value="INGRESSION PROTEIN FIC1"/>
    <property type="match status" value="1"/>
</dbReference>
<dbReference type="KEGG" id="egu:105039993"/>
<evidence type="ECO:0000313" key="4">
    <source>
        <dbReference type="RefSeq" id="XP_010914657.1"/>
    </source>
</evidence>
<evidence type="ECO:0000313" key="3">
    <source>
        <dbReference type="Proteomes" id="UP000504607"/>
    </source>
</evidence>
<dbReference type="InterPro" id="IPR035892">
    <property type="entry name" value="C2_domain_sf"/>
</dbReference>
<dbReference type="InterPro" id="IPR000008">
    <property type="entry name" value="C2_dom"/>
</dbReference>
<dbReference type="GeneID" id="105039993"/>
<gene>
    <name evidence="4" type="primary">LOC105039993</name>
</gene>
<keyword evidence="3" id="KW-1185">Reference proteome</keyword>
<feature type="domain" description="C2" evidence="2">
    <location>
        <begin position="1"/>
        <end position="114"/>
    </location>
</feature>
<sequence>MDSQLLEINLISAQSLKPPFGLRRVQAYAVAWVEPAFKVRTLVDRTGGENPTWNDKFIFRVPSGFLANDSASTVAVEIYAAAGRILPDPLLGTVRLLVGNLRLLSRRRDCPAFDAVGIRRPSGRFHGVLNVGATLLRCVSLVAAKALATCPAVSYRDLMGKEASKIRRFPATPVAPARRVDPTAGKDPAPKERNGGKGSSDGEDEEERSDGGVVLCGPCFLGLPRRIHLSPSDQNLKLSWTEEKPADDGRP</sequence>
<dbReference type="AlphaFoldDB" id="A0A6I9QX70"/>
<organism evidence="3 4">
    <name type="scientific">Elaeis guineensis var. tenera</name>
    <name type="common">Oil palm</name>
    <dbReference type="NCBI Taxonomy" id="51953"/>
    <lineage>
        <taxon>Eukaryota</taxon>
        <taxon>Viridiplantae</taxon>
        <taxon>Streptophyta</taxon>
        <taxon>Embryophyta</taxon>
        <taxon>Tracheophyta</taxon>
        <taxon>Spermatophyta</taxon>
        <taxon>Magnoliopsida</taxon>
        <taxon>Liliopsida</taxon>
        <taxon>Arecaceae</taxon>
        <taxon>Arecoideae</taxon>
        <taxon>Cocoseae</taxon>
        <taxon>Elaeidinae</taxon>
        <taxon>Elaeis</taxon>
    </lineage>
</organism>
<feature type="region of interest" description="Disordered" evidence="1">
    <location>
        <begin position="170"/>
        <end position="211"/>
    </location>
</feature>
<dbReference type="InParanoid" id="A0A6I9QX70"/>
<name>A0A6I9QX70_ELAGV</name>
<feature type="compositionally biased region" description="Basic and acidic residues" evidence="1">
    <location>
        <begin position="240"/>
        <end position="251"/>
    </location>
</feature>
<dbReference type="Gene3D" id="2.60.40.150">
    <property type="entry name" value="C2 domain"/>
    <property type="match status" value="1"/>
</dbReference>
<dbReference type="PROSITE" id="PS50004">
    <property type="entry name" value="C2"/>
    <property type="match status" value="1"/>
</dbReference>
<dbReference type="Proteomes" id="UP000504607">
    <property type="component" value="Chromosome 1"/>
</dbReference>